<evidence type="ECO:0000313" key="3">
    <source>
        <dbReference type="Proteomes" id="UP000220629"/>
    </source>
</evidence>
<accession>A0A2A7S6V6</accession>
<sequence>MKTRRLGAAGLACALLGAMSLAASATALAAEPKALDAALDCSSNGHRFIAPLAEAGDIQTKPMHVESNSMNAFHTEHPLSAYGFSVYVVLGYQQDDPLFQHGDGKPIDEWGYGVVVRGSKSAVEAKVRAAGSQATVKAAFPFLTAIVCTP</sequence>
<evidence type="ECO:0000313" key="2">
    <source>
        <dbReference type="EMBL" id="PEH38960.1"/>
    </source>
</evidence>
<protein>
    <recommendedName>
        <fullName evidence="4">Secreted protein</fullName>
    </recommendedName>
</protein>
<reference evidence="3" key="1">
    <citation type="submission" date="2017-09" db="EMBL/GenBank/DDBJ databases">
        <title>FDA dAtabase for Regulatory Grade micrObial Sequences (FDA-ARGOS): Supporting development and validation of Infectious Disease Dx tests.</title>
        <authorList>
            <person name="Minogue T."/>
            <person name="Wolcott M."/>
            <person name="Wasieloski L."/>
            <person name="Aguilar W."/>
            <person name="Moore D."/>
            <person name="Tallon L."/>
            <person name="Sadzewicz L."/>
            <person name="Ott S."/>
            <person name="Zhao X."/>
            <person name="Nagaraj S."/>
            <person name="Vavikolanu K."/>
            <person name="Aluvathingal J."/>
            <person name="Nadendla S."/>
            <person name="Sichtig H."/>
        </authorList>
    </citation>
    <scope>NUCLEOTIDE SEQUENCE [LARGE SCALE GENOMIC DNA]</scope>
    <source>
        <strain evidence="3">FDAARGOS_390</strain>
    </source>
</reference>
<dbReference type="AlphaFoldDB" id="A0A2A7S6V6"/>
<dbReference type="EMBL" id="PDDY01000004">
    <property type="protein sequence ID" value="PEH38960.1"/>
    <property type="molecule type" value="Genomic_DNA"/>
</dbReference>
<keyword evidence="1" id="KW-0732">Signal</keyword>
<evidence type="ECO:0000256" key="1">
    <source>
        <dbReference type="SAM" id="SignalP"/>
    </source>
</evidence>
<feature type="signal peptide" evidence="1">
    <location>
        <begin position="1"/>
        <end position="29"/>
    </location>
</feature>
<evidence type="ECO:0008006" key="4">
    <source>
        <dbReference type="Google" id="ProtNLM"/>
    </source>
</evidence>
<comment type="caution">
    <text evidence="2">The sequence shown here is derived from an EMBL/GenBank/DDBJ whole genome shotgun (WGS) entry which is preliminary data.</text>
</comment>
<dbReference type="Proteomes" id="UP000220629">
    <property type="component" value="Unassembled WGS sequence"/>
</dbReference>
<dbReference type="RefSeq" id="WP_096749333.1">
    <property type="nucleotide sequence ID" value="NZ_CADEPO010000011.1"/>
</dbReference>
<name>A0A2A7S6V6_BURGA</name>
<gene>
    <name evidence="2" type="ORF">CRM94_32045</name>
</gene>
<organism evidence="2 3">
    <name type="scientific">Burkholderia gladioli</name>
    <name type="common">Pseudomonas marginata</name>
    <name type="synonym">Phytomonas marginata</name>
    <dbReference type="NCBI Taxonomy" id="28095"/>
    <lineage>
        <taxon>Bacteria</taxon>
        <taxon>Pseudomonadati</taxon>
        <taxon>Pseudomonadota</taxon>
        <taxon>Betaproteobacteria</taxon>
        <taxon>Burkholderiales</taxon>
        <taxon>Burkholderiaceae</taxon>
        <taxon>Burkholderia</taxon>
    </lineage>
</organism>
<proteinExistence type="predicted"/>
<feature type="chain" id="PRO_5012292358" description="Secreted protein" evidence="1">
    <location>
        <begin position="30"/>
        <end position="150"/>
    </location>
</feature>